<reference evidence="1" key="2">
    <citation type="submission" date="2022-05" db="EMBL/GenBank/DDBJ databases">
        <authorList>
            <person name="Kim J.-S."/>
            <person name="Lee K."/>
            <person name="Suh M."/>
            <person name="Eom M."/>
            <person name="Kim J.-S."/>
            <person name="Kim D.-S."/>
            <person name="Ko S.-H."/>
            <person name="Shin Y."/>
            <person name="Lee J.-S."/>
        </authorList>
    </citation>
    <scope>NUCLEOTIDE SEQUENCE</scope>
    <source>
        <strain evidence="1">N237</strain>
    </source>
</reference>
<dbReference type="RefSeq" id="WP_249773476.1">
    <property type="nucleotide sequence ID" value="NZ_CP097332.1"/>
</dbReference>
<accession>A0ABY4R368</accession>
<sequence length="160" mass="16634">MTEVPANKLIKDVLDGLLGKDVAVSPSALTLSSSDTVGSMIACYHDDDGMLKAVLGWSLPAGAHVAAALGLVPKPAVQDMISERFLRSDLAENLGEVCNVLASTFEHQGNEHVRLTTVYCPANTTPSALANLLYSNANRADLVIDVPGYGAGVLGIVGCN</sequence>
<reference evidence="1" key="1">
    <citation type="journal article" date="2018" name="Int. J. Syst. Evol. Microbiol.">
        <title>Jatrophihabitans telluris sp. nov., isolated from sediment soil of lava forest wetlands and the emended description of the genus Jatrophihabitans.</title>
        <authorList>
            <person name="Lee K.C."/>
            <person name="Suh M.K."/>
            <person name="Eom M.K."/>
            <person name="Kim K.K."/>
            <person name="Kim J.S."/>
            <person name="Kim D.S."/>
            <person name="Ko S.H."/>
            <person name="Shin Y.K."/>
            <person name="Lee J.S."/>
        </authorList>
    </citation>
    <scope>NUCLEOTIDE SEQUENCE</scope>
    <source>
        <strain evidence="1">N237</strain>
    </source>
</reference>
<evidence type="ECO:0000313" key="1">
    <source>
        <dbReference type="EMBL" id="UQX89580.1"/>
    </source>
</evidence>
<name>A0ABY4R368_9ACTN</name>
<evidence type="ECO:0008006" key="3">
    <source>
        <dbReference type="Google" id="ProtNLM"/>
    </source>
</evidence>
<proteinExistence type="predicted"/>
<keyword evidence="2" id="KW-1185">Reference proteome</keyword>
<protein>
    <recommendedName>
        <fullName evidence="3">Chemotaxis protein CheX</fullName>
    </recommendedName>
</protein>
<evidence type="ECO:0000313" key="2">
    <source>
        <dbReference type="Proteomes" id="UP001056336"/>
    </source>
</evidence>
<organism evidence="1 2">
    <name type="scientific">Jatrophihabitans telluris</name>
    <dbReference type="NCBI Taxonomy" id="2038343"/>
    <lineage>
        <taxon>Bacteria</taxon>
        <taxon>Bacillati</taxon>
        <taxon>Actinomycetota</taxon>
        <taxon>Actinomycetes</taxon>
        <taxon>Jatrophihabitantales</taxon>
        <taxon>Jatrophihabitantaceae</taxon>
        <taxon>Jatrophihabitans</taxon>
    </lineage>
</organism>
<dbReference type="EMBL" id="CP097332">
    <property type="protein sequence ID" value="UQX89580.1"/>
    <property type="molecule type" value="Genomic_DNA"/>
</dbReference>
<gene>
    <name evidence="1" type="ORF">M6D93_06125</name>
</gene>
<dbReference type="Proteomes" id="UP001056336">
    <property type="component" value="Chromosome"/>
</dbReference>